<feature type="transmembrane region" description="Helical" evidence="8">
    <location>
        <begin position="31"/>
        <end position="51"/>
    </location>
</feature>
<keyword evidence="11" id="KW-1185">Reference proteome</keyword>
<accession>A0A919G4D9</accession>
<dbReference type="SMART" id="SM00388">
    <property type="entry name" value="HisKA"/>
    <property type="match status" value="1"/>
</dbReference>
<evidence type="ECO:0000256" key="3">
    <source>
        <dbReference type="ARBA" id="ARBA00012438"/>
    </source>
</evidence>
<protein>
    <recommendedName>
        <fullName evidence="3">histidine kinase</fullName>
        <ecNumber evidence="3">2.7.13.3</ecNumber>
    </recommendedName>
</protein>
<reference evidence="10" key="1">
    <citation type="journal article" date="2014" name="Int. J. Syst. Evol. Microbiol.">
        <title>Complete genome sequence of Corynebacterium casei LMG S-19264T (=DSM 44701T), isolated from a smear-ripened cheese.</title>
        <authorList>
            <consortium name="US DOE Joint Genome Institute (JGI-PGF)"/>
            <person name="Walter F."/>
            <person name="Albersmeier A."/>
            <person name="Kalinowski J."/>
            <person name="Ruckert C."/>
        </authorList>
    </citation>
    <scope>NUCLEOTIDE SEQUENCE</scope>
    <source>
        <strain evidence="10">CGMCC 4.7398</strain>
    </source>
</reference>
<dbReference type="SMART" id="SM00387">
    <property type="entry name" value="HATPase_c"/>
    <property type="match status" value="1"/>
</dbReference>
<dbReference type="InterPro" id="IPR036097">
    <property type="entry name" value="HisK_dim/P_sf"/>
</dbReference>
<reference evidence="10" key="2">
    <citation type="submission" date="2020-09" db="EMBL/GenBank/DDBJ databases">
        <authorList>
            <person name="Sun Q."/>
            <person name="Zhou Y."/>
        </authorList>
    </citation>
    <scope>NUCLEOTIDE SEQUENCE</scope>
    <source>
        <strain evidence="10">CGMCC 4.7398</strain>
    </source>
</reference>
<evidence type="ECO:0000256" key="5">
    <source>
        <dbReference type="ARBA" id="ARBA00022777"/>
    </source>
</evidence>
<feature type="transmembrane region" description="Helical" evidence="8">
    <location>
        <begin position="63"/>
        <end position="84"/>
    </location>
</feature>
<dbReference type="PANTHER" id="PTHR43711">
    <property type="entry name" value="TWO-COMPONENT HISTIDINE KINASE"/>
    <property type="match status" value="1"/>
</dbReference>
<dbReference type="Proteomes" id="UP000627369">
    <property type="component" value="Unassembled WGS sequence"/>
</dbReference>
<dbReference type="InterPro" id="IPR036890">
    <property type="entry name" value="HATPase_C_sf"/>
</dbReference>
<evidence type="ECO:0000313" key="11">
    <source>
        <dbReference type="Proteomes" id="UP000627369"/>
    </source>
</evidence>
<dbReference type="RefSeq" id="WP_189670976.1">
    <property type="nucleotide sequence ID" value="NZ_BNAS01000006.1"/>
</dbReference>
<gene>
    <name evidence="10" type="ORF">GCM10017772_39330</name>
</gene>
<evidence type="ECO:0000256" key="2">
    <source>
        <dbReference type="ARBA" id="ARBA00004236"/>
    </source>
</evidence>
<feature type="transmembrane region" description="Helical" evidence="8">
    <location>
        <begin position="104"/>
        <end position="125"/>
    </location>
</feature>
<name>A0A919G4D9_9MICO</name>
<keyword evidence="8" id="KW-1133">Transmembrane helix</keyword>
<dbReference type="InterPro" id="IPR050736">
    <property type="entry name" value="Sensor_HK_Regulatory"/>
</dbReference>
<dbReference type="InterPro" id="IPR005467">
    <property type="entry name" value="His_kinase_dom"/>
</dbReference>
<organism evidence="10 11">
    <name type="scientific">Promicromonospora soli</name>
    <dbReference type="NCBI Taxonomy" id="2035533"/>
    <lineage>
        <taxon>Bacteria</taxon>
        <taxon>Bacillati</taxon>
        <taxon>Actinomycetota</taxon>
        <taxon>Actinomycetes</taxon>
        <taxon>Micrococcales</taxon>
        <taxon>Promicromonosporaceae</taxon>
        <taxon>Promicromonospora</taxon>
    </lineage>
</organism>
<dbReference type="EMBL" id="BNAS01000006">
    <property type="protein sequence ID" value="GHH77691.1"/>
    <property type="molecule type" value="Genomic_DNA"/>
</dbReference>
<dbReference type="GO" id="GO:0005886">
    <property type="term" value="C:plasma membrane"/>
    <property type="evidence" value="ECO:0007669"/>
    <property type="project" value="UniProtKB-SubCell"/>
</dbReference>
<dbReference type="InterPro" id="IPR003661">
    <property type="entry name" value="HisK_dim/P_dom"/>
</dbReference>
<evidence type="ECO:0000313" key="10">
    <source>
        <dbReference type="EMBL" id="GHH77691.1"/>
    </source>
</evidence>
<dbReference type="Gene3D" id="3.30.565.10">
    <property type="entry name" value="Histidine kinase-like ATPase, C-terminal domain"/>
    <property type="match status" value="1"/>
</dbReference>
<evidence type="ECO:0000256" key="1">
    <source>
        <dbReference type="ARBA" id="ARBA00000085"/>
    </source>
</evidence>
<evidence type="ECO:0000256" key="4">
    <source>
        <dbReference type="ARBA" id="ARBA00022679"/>
    </source>
</evidence>
<dbReference type="CDD" id="cd00082">
    <property type="entry name" value="HisKA"/>
    <property type="match status" value="1"/>
</dbReference>
<evidence type="ECO:0000259" key="9">
    <source>
        <dbReference type="PROSITE" id="PS50109"/>
    </source>
</evidence>
<sequence length="447" mass="46177">MSAPRPHTAWDGHLDGQLDRFTERLLAPDAVGLRLVAFTVVYTMSWVLVPLPSASMASGGTVAWFEMWLGLVMVLGAQVAGVLIPWDRIPAAWQSVLPLVQMGALVALQHGSGAAVASVDALLLLPVVSLGLQATRSAVVLATAGTVGVQVGLVLGGPELIAEPAVPRAVVPVVAFLIAFGTAAVARHARAVTTEATEADTTERPQDEVIGMVGHALRSPLTTVLGYAQLLGAGSLTDDQHTYADVIERSGRRQLRLIDELLMSVRLAAGQHSIARKNVDLVRVSRACGDELGPTAWAAGLSLTVVTPGPVAVSGDPELLAQAITILLDDAIRRTPRGGAVTVRAGLRGVATQEAVIEVADTGVGMGPDELGRLTERLDRYRAAKGHTILGFGLGLPVVQAIVDAHGGTMGVGSSPGAGTRVTVTLPTASSTDSPTSSSVEAESTPR</sequence>
<dbReference type="GO" id="GO:0000155">
    <property type="term" value="F:phosphorelay sensor kinase activity"/>
    <property type="evidence" value="ECO:0007669"/>
    <property type="project" value="InterPro"/>
</dbReference>
<dbReference type="SUPFAM" id="SSF55874">
    <property type="entry name" value="ATPase domain of HSP90 chaperone/DNA topoisomerase II/histidine kinase"/>
    <property type="match status" value="1"/>
</dbReference>
<feature type="transmembrane region" description="Helical" evidence="8">
    <location>
        <begin position="169"/>
        <end position="186"/>
    </location>
</feature>
<keyword evidence="8" id="KW-0812">Transmembrane</keyword>
<dbReference type="Pfam" id="PF02518">
    <property type="entry name" value="HATPase_c"/>
    <property type="match status" value="1"/>
</dbReference>
<keyword evidence="8" id="KW-0472">Membrane</keyword>
<dbReference type="CDD" id="cd00075">
    <property type="entry name" value="HATPase"/>
    <property type="match status" value="1"/>
</dbReference>
<comment type="catalytic activity">
    <reaction evidence="1">
        <text>ATP + protein L-histidine = ADP + protein N-phospho-L-histidine.</text>
        <dbReference type="EC" id="2.7.13.3"/>
    </reaction>
</comment>
<dbReference type="PANTHER" id="PTHR43711:SF1">
    <property type="entry name" value="HISTIDINE KINASE 1"/>
    <property type="match status" value="1"/>
</dbReference>
<keyword evidence="4" id="KW-0808">Transferase</keyword>
<feature type="domain" description="Histidine kinase" evidence="9">
    <location>
        <begin position="212"/>
        <end position="430"/>
    </location>
</feature>
<dbReference type="AlphaFoldDB" id="A0A919G4D9"/>
<evidence type="ECO:0000256" key="7">
    <source>
        <dbReference type="SAM" id="MobiDB-lite"/>
    </source>
</evidence>
<keyword evidence="5" id="KW-0418">Kinase</keyword>
<evidence type="ECO:0000256" key="8">
    <source>
        <dbReference type="SAM" id="Phobius"/>
    </source>
</evidence>
<dbReference type="InterPro" id="IPR003594">
    <property type="entry name" value="HATPase_dom"/>
</dbReference>
<dbReference type="PROSITE" id="PS50109">
    <property type="entry name" value="HIS_KIN"/>
    <property type="match status" value="1"/>
</dbReference>
<dbReference type="SUPFAM" id="SSF47384">
    <property type="entry name" value="Homodimeric domain of signal transducing histidine kinase"/>
    <property type="match status" value="1"/>
</dbReference>
<feature type="compositionally biased region" description="Low complexity" evidence="7">
    <location>
        <begin position="425"/>
        <end position="439"/>
    </location>
</feature>
<keyword evidence="6" id="KW-0902">Two-component regulatory system</keyword>
<dbReference type="Gene3D" id="1.10.287.130">
    <property type="match status" value="1"/>
</dbReference>
<comment type="subcellular location">
    <subcellularLocation>
        <location evidence="2">Cell membrane</location>
    </subcellularLocation>
</comment>
<proteinExistence type="predicted"/>
<dbReference type="Pfam" id="PF00512">
    <property type="entry name" value="HisKA"/>
    <property type="match status" value="1"/>
</dbReference>
<evidence type="ECO:0000256" key="6">
    <source>
        <dbReference type="ARBA" id="ARBA00023012"/>
    </source>
</evidence>
<comment type="caution">
    <text evidence="10">The sequence shown here is derived from an EMBL/GenBank/DDBJ whole genome shotgun (WGS) entry which is preliminary data.</text>
</comment>
<feature type="region of interest" description="Disordered" evidence="7">
    <location>
        <begin position="414"/>
        <end position="447"/>
    </location>
</feature>
<dbReference type="EC" id="2.7.13.3" evidence="3"/>
<feature type="transmembrane region" description="Helical" evidence="8">
    <location>
        <begin position="137"/>
        <end position="157"/>
    </location>
</feature>